<protein>
    <recommendedName>
        <fullName evidence="1">CobW/HypB/UreG nucleotide-binding domain-containing protein</fullName>
    </recommendedName>
</protein>
<dbReference type="InterPro" id="IPR027417">
    <property type="entry name" value="P-loop_NTPase"/>
</dbReference>
<organism evidence="2">
    <name type="scientific">marine sediment metagenome</name>
    <dbReference type="NCBI Taxonomy" id="412755"/>
    <lineage>
        <taxon>unclassified sequences</taxon>
        <taxon>metagenomes</taxon>
        <taxon>ecological metagenomes</taxon>
    </lineage>
</organism>
<proteinExistence type="predicted"/>
<dbReference type="Pfam" id="PF02492">
    <property type="entry name" value="cobW"/>
    <property type="match status" value="1"/>
</dbReference>
<dbReference type="Gene3D" id="3.40.50.300">
    <property type="entry name" value="P-loop containing nucleotide triphosphate hydrolases"/>
    <property type="match status" value="1"/>
</dbReference>
<evidence type="ECO:0000259" key="1">
    <source>
        <dbReference type="Pfam" id="PF02492"/>
    </source>
</evidence>
<dbReference type="GO" id="GO:0005737">
    <property type="term" value="C:cytoplasm"/>
    <property type="evidence" value="ECO:0007669"/>
    <property type="project" value="TreeGrafter"/>
</dbReference>
<gene>
    <name evidence="2" type="ORF">LCGC14_2284220</name>
</gene>
<feature type="domain" description="CobW/HypB/UreG nucleotide-binding" evidence="1">
    <location>
        <begin position="15"/>
        <end position="144"/>
    </location>
</feature>
<reference evidence="2" key="1">
    <citation type="journal article" date="2015" name="Nature">
        <title>Complex archaea that bridge the gap between prokaryotes and eukaryotes.</title>
        <authorList>
            <person name="Spang A."/>
            <person name="Saw J.H."/>
            <person name="Jorgensen S.L."/>
            <person name="Zaremba-Niedzwiedzka K."/>
            <person name="Martijn J."/>
            <person name="Lind A.E."/>
            <person name="van Eijk R."/>
            <person name="Schleper C."/>
            <person name="Guy L."/>
            <person name="Ettema T.J."/>
        </authorList>
    </citation>
    <scope>NUCLEOTIDE SEQUENCE</scope>
</reference>
<dbReference type="AlphaFoldDB" id="A0A0F9CT10"/>
<dbReference type="EMBL" id="LAZR01031847">
    <property type="protein sequence ID" value="KKL52563.1"/>
    <property type="molecule type" value="Genomic_DNA"/>
</dbReference>
<dbReference type="InterPro" id="IPR003495">
    <property type="entry name" value="CobW/HypB/UreG_nucleotide-bd"/>
</dbReference>
<comment type="caution">
    <text evidence="2">The sequence shown here is derived from an EMBL/GenBank/DDBJ whole genome shotgun (WGS) entry which is preliminary data.</text>
</comment>
<sequence length="145" mass="15762">MSIKDVKNTHKRVKTNVITGFLGVGKTTAIQALLANKPQNERWAVLINEFGAVGLDKAVLAHNTESNQGLIIKEVAGGCMCCTAGLPMSVALNQLLRDVRPDRLFIEPSGLGHPKEVLAILSSSYYQSWLDLRATLTLVDARSFT</sequence>
<dbReference type="PANTHER" id="PTHR13748:SF46">
    <property type="entry name" value="ZINC CHAPERONE YEIR"/>
    <property type="match status" value="1"/>
</dbReference>
<dbReference type="SUPFAM" id="SSF52540">
    <property type="entry name" value="P-loop containing nucleoside triphosphate hydrolases"/>
    <property type="match status" value="1"/>
</dbReference>
<evidence type="ECO:0000313" key="2">
    <source>
        <dbReference type="EMBL" id="KKL52563.1"/>
    </source>
</evidence>
<accession>A0A0F9CT10</accession>
<feature type="non-terminal residue" evidence="2">
    <location>
        <position position="145"/>
    </location>
</feature>
<name>A0A0F9CT10_9ZZZZ</name>
<dbReference type="PANTHER" id="PTHR13748">
    <property type="entry name" value="COBW-RELATED"/>
    <property type="match status" value="1"/>
</dbReference>
<dbReference type="InterPro" id="IPR051316">
    <property type="entry name" value="Zinc-reg_GTPase_activator"/>
</dbReference>